<gene>
    <name evidence="1" type="ORF">K9W46_13205</name>
</gene>
<accession>A0A9Y1FN30</accession>
<dbReference type="InterPro" id="IPR007523">
    <property type="entry name" value="NDUFAF3/AAMDC"/>
</dbReference>
<dbReference type="SUPFAM" id="SSF64076">
    <property type="entry name" value="MTH938-like"/>
    <property type="match status" value="1"/>
</dbReference>
<dbReference type="InterPro" id="IPR036748">
    <property type="entry name" value="MTH938-like_sf"/>
</dbReference>
<dbReference type="AlphaFoldDB" id="A0A9Y1FN30"/>
<protein>
    <submittedName>
        <fullName evidence="1">MTH938/NDUFAF3 family protein</fullName>
    </submittedName>
</protein>
<proteinExistence type="predicted"/>
<reference evidence="1" key="1">
    <citation type="journal article" date="2022" name="Nat. Microbiol.">
        <title>Unique mobile elements and scalable gene flow at the prokaryote-eukaryote boundary revealed by circularized Asgard archaea genomes.</title>
        <authorList>
            <person name="Wu F."/>
            <person name="Speth D.R."/>
            <person name="Philosof A."/>
            <person name="Cremiere A."/>
            <person name="Narayanan A."/>
            <person name="Barco R.A."/>
            <person name="Connon S.A."/>
            <person name="Amend J.P."/>
            <person name="Antoshechkin I.A."/>
            <person name="Orphan V.J."/>
        </authorList>
    </citation>
    <scope>NUCLEOTIDE SEQUENCE</scope>
    <source>
        <strain evidence="1">PR6</strain>
    </source>
</reference>
<dbReference type="EMBL" id="CP084167">
    <property type="protein sequence ID" value="UJG43317.1"/>
    <property type="molecule type" value="Genomic_DNA"/>
</dbReference>
<dbReference type="Proteomes" id="UP001200513">
    <property type="component" value="Chromosome"/>
</dbReference>
<sequence>MKIEKTSFGQIIIDGEKYSNDVYIVLENNELVIQKRKKELSYKIKGHTCFGEKEAEFLLSYKPELFFIGKGQFGVLPIPATTRKILENSKVKVIEETTPKIIPKVNLALEKKQPIVALFHITC</sequence>
<dbReference type="Gene3D" id="3.40.1230.10">
    <property type="entry name" value="MTH938-like"/>
    <property type="match status" value="1"/>
</dbReference>
<dbReference type="Pfam" id="PF04430">
    <property type="entry name" value="DUF498"/>
    <property type="match status" value="1"/>
</dbReference>
<name>A0A9Y1FN30_9ARCH</name>
<evidence type="ECO:0000313" key="1">
    <source>
        <dbReference type="EMBL" id="UJG43317.1"/>
    </source>
</evidence>
<organism evidence="1">
    <name type="scientific">Candidatus Heimdallarchaeum endolithica</name>
    <dbReference type="NCBI Taxonomy" id="2876572"/>
    <lineage>
        <taxon>Archaea</taxon>
        <taxon>Promethearchaeati</taxon>
        <taxon>Candidatus Heimdallarchaeota</taxon>
        <taxon>Candidatus Heimdallarchaeia (ex Rinke et al. 2021) (nom. nud.)</taxon>
        <taxon>Candidatus Heimdallarchaeales</taxon>
        <taxon>Candidatus Heimdallarchaeaceae</taxon>
        <taxon>Candidatus Heimdallarchaeum</taxon>
    </lineage>
</organism>